<dbReference type="InterPro" id="IPR029021">
    <property type="entry name" value="Prot-tyrosine_phosphatase-like"/>
</dbReference>
<evidence type="ECO:0000313" key="6">
    <source>
        <dbReference type="Proteomes" id="UP000184268"/>
    </source>
</evidence>
<keyword evidence="2" id="KW-0904">Protein phosphatase</keyword>
<proteinExistence type="predicted"/>
<dbReference type="FunFam" id="3.90.190.10:FF:000157">
    <property type="entry name" value="Protein-tyrosine phosphatase"/>
    <property type="match status" value="1"/>
</dbReference>
<dbReference type="STRING" id="299255.SAMN02745129_0236"/>
<dbReference type="PROSITE" id="PS50054">
    <property type="entry name" value="TYR_PHOSPHATASE_DUAL"/>
    <property type="match status" value="1"/>
</dbReference>
<name>A0A1M5ZFJ1_9GAMM</name>
<evidence type="ECO:0000313" key="5">
    <source>
        <dbReference type="EMBL" id="SHI23028.1"/>
    </source>
</evidence>
<protein>
    <submittedName>
        <fullName evidence="5">Protein-tyrosine phosphatase</fullName>
    </submittedName>
</protein>
<reference evidence="5 6" key="1">
    <citation type="submission" date="2016-11" db="EMBL/GenBank/DDBJ databases">
        <authorList>
            <person name="Jaros S."/>
            <person name="Januszkiewicz K."/>
            <person name="Wedrychowicz H."/>
        </authorList>
    </citation>
    <scope>NUCLEOTIDE SEQUENCE [LARGE SCALE GENOMIC DNA]</scope>
    <source>
        <strain evidence="5 6">DSM 16917</strain>
    </source>
</reference>
<dbReference type="GO" id="GO:0004721">
    <property type="term" value="F:phosphoprotein phosphatase activity"/>
    <property type="evidence" value="ECO:0007669"/>
    <property type="project" value="UniProtKB-KW"/>
</dbReference>
<sequence length="179" mass="19610">MPGVFDTLRFFASSKQDRSKMQDLFWLTPGQIAGRSGPNKLPWTVAELKQQGIDTVLSLNDAVEVDASALAQHGISHLHVELPANIPPAPGDQAQCLHRLPQALAQVSAALSQGDSVLIHCRSGKDRTGLMMAYLLMVRQGFSPQAAMAKVREVRPIAFSAEGWWELAEQVLHQLRPSH</sequence>
<feature type="domain" description="Tyrosine specific protein phosphatases" evidence="4">
    <location>
        <begin position="98"/>
        <end position="166"/>
    </location>
</feature>
<dbReference type="InterPro" id="IPR050561">
    <property type="entry name" value="PTP"/>
</dbReference>
<accession>A0A1M5ZFJ1</accession>
<dbReference type="SUPFAM" id="SSF52799">
    <property type="entry name" value="(Phosphotyrosine protein) phosphatases II"/>
    <property type="match status" value="1"/>
</dbReference>
<evidence type="ECO:0000256" key="2">
    <source>
        <dbReference type="ARBA" id="ARBA00022912"/>
    </source>
</evidence>
<organism evidence="5 6">
    <name type="scientific">Ferrimonas marina</name>
    <dbReference type="NCBI Taxonomy" id="299255"/>
    <lineage>
        <taxon>Bacteria</taxon>
        <taxon>Pseudomonadati</taxon>
        <taxon>Pseudomonadota</taxon>
        <taxon>Gammaproteobacteria</taxon>
        <taxon>Alteromonadales</taxon>
        <taxon>Ferrimonadaceae</taxon>
        <taxon>Ferrimonas</taxon>
    </lineage>
</organism>
<dbReference type="Gene3D" id="3.90.190.10">
    <property type="entry name" value="Protein tyrosine phosphatase superfamily"/>
    <property type="match status" value="1"/>
</dbReference>
<evidence type="ECO:0000259" key="4">
    <source>
        <dbReference type="PROSITE" id="PS50056"/>
    </source>
</evidence>
<evidence type="ECO:0000256" key="1">
    <source>
        <dbReference type="ARBA" id="ARBA00022801"/>
    </source>
</evidence>
<evidence type="ECO:0000259" key="3">
    <source>
        <dbReference type="PROSITE" id="PS50054"/>
    </source>
</evidence>
<dbReference type="InterPro" id="IPR016130">
    <property type="entry name" value="Tyr_Pase_AS"/>
</dbReference>
<dbReference type="InterPro" id="IPR000340">
    <property type="entry name" value="Dual-sp_phosphatase_cat-dom"/>
</dbReference>
<dbReference type="EMBL" id="FQXG01000011">
    <property type="protein sequence ID" value="SHI23028.1"/>
    <property type="molecule type" value="Genomic_DNA"/>
</dbReference>
<dbReference type="PROSITE" id="PS50056">
    <property type="entry name" value="TYR_PHOSPHATASE_2"/>
    <property type="match status" value="1"/>
</dbReference>
<dbReference type="InterPro" id="IPR000387">
    <property type="entry name" value="Tyr_Pase_dom"/>
</dbReference>
<dbReference type="AlphaFoldDB" id="A0A1M5ZFJ1"/>
<feature type="domain" description="Tyrosine-protein phosphatase" evidence="3">
    <location>
        <begin position="22"/>
        <end position="177"/>
    </location>
</feature>
<gene>
    <name evidence="5" type="ORF">SAMN02745129_0236</name>
</gene>
<keyword evidence="6" id="KW-1185">Reference proteome</keyword>
<dbReference type="Proteomes" id="UP000184268">
    <property type="component" value="Unassembled WGS sequence"/>
</dbReference>
<dbReference type="Pfam" id="PF00782">
    <property type="entry name" value="DSPc"/>
    <property type="match status" value="1"/>
</dbReference>
<dbReference type="InterPro" id="IPR020422">
    <property type="entry name" value="TYR_PHOSPHATASE_DUAL_dom"/>
</dbReference>
<dbReference type="PROSITE" id="PS00383">
    <property type="entry name" value="TYR_PHOSPHATASE_1"/>
    <property type="match status" value="1"/>
</dbReference>
<dbReference type="PANTHER" id="PTHR23339">
    <property type="entry name" value="TYROSINE SPECIFIC PROTEIN PHOSPHATASE AND DUAL SPECIFICITY PROTEIN PHOSPHATASE"/>
    <property type="match status" value="1"/>
</dbReference>
<keyword evidence="1" id="KW-0378">Hydrolase</keyword>